<dbReference type="InterPro" id="IPR008928">
    <property type="entry name" value="6-hairpin_glycosidase_sf"/>
</dbReference>
<dbReference type="Gene3D" id="3.30.1120.10">
    <property type="match status" value="1"/>
</dbReference>
<evidence type="ECO:0000256" key="1">
    <source>
        <dbReference type="ARBA" id="ARBA00008779"/>
    </source>
</evidence>
<evidence type="ECO:0000259" key="5">
    <source>
        <dbReference type="Pfam" id="PF00884"/>
    </source>
</evidence>
<keyword evidence="2 6" id="KW-0378">Hydrolase</keyword>
<dbReference type="InterPro" id="IPR017850">
    <property type="entry name" value="Alkaline_phosphatase_core_sf"/>
</dbReference>
<dbReference type="Gene3D" id="1.50.10.10">
    <property type="match status" value="1"/>
</dbReference>
<feature type="chain" id="PRO_5025524695" evidence="4">
    <location>
        <begin position="23"/>
        <end position="931"/>
    </location>
</feature>
<keyword evidence="6" id="KW-0808">Transferase</keyword>
<dbReference type="GO" id="GO:0016740">
    <property type="term" value="F:transferase activity"/>
    <property type="evidence" value="ECO:0007669"/>
    <property type="project" value="UniProtKB-KW"/>
</dbReference>
<sequence length="931" mass="103622">MKTRISLYLSLCLVFVAQIVVHGEPPEKLNIIYILADDLGYADVSFNGQEKFTTPHLDRLANDGMVFNQHYSGSTVCAPSRSTLMTGQHTGRTPIRHNSKGPAGGQLPLPAGTVTVAKVLQEAGYVTGAFGKWGLGYTGSEGDPSRQGFDVFYGYKDQVNAHHYYPQILWDNNTKVQLNSKGKQEVYAPFRIQEETLKFIRENKDRPFFCYVPSVLPHAELVAPEAYIARFRGNFGEETPYDAKKGSRKTGYGSQADPKAAFAAMVQILDEQVGEIRALVEELGIAERTIIIFTSDNGPHDAGGADPEYFDSNGPFRGIKRDLYEGGIRVPMVAWAPDRVDAGSETDHVSAFWDVLPTLAELAGAPVPDDIDGLSFAPILLQNGNQSSHQYLYWEFLGGGGKLAVRMGNWKAVQLGVSKNPDGPIQLFDLPTDPEESIDLAAEYPELVEQARQVMQEAHAKPLYAKFNFLPGDDAKDALFLYRKGPLKLSADAIHDAVGSISLDQLPTPKPQIGVKLKPATTPFTQRMWAIALDDIERNIVLTDDIRYFGAGSRYGNRVYTRDIALTGVLGANFFYPKIMKDSLVLTRKIRRELGYKVSQNKDKDHVVEEIKVPWEVIAESDKEIMAKYRTNSYTRRTDDVVWLWAADDLFTKHPELADWNWLYTVGEEFFKDFYDPWFDSSDGLYRGQPIFQDLTSSAYPKHLTIADCVLMKAASTNALYYRGMLAMAHAATMSSQEPEQKVKWLKRAEALKAAFQNEFLLEGGEVTYYKDRYGELSPHQHNLGTAFAVMFGILEGPDAKRAYANYPTHDRGVPLIHPFLPDNKGPHNAATWPFCSTFFLWGKEVATGKSLVDYNAALLGRSLGTKMAEKSKKIAANEEDWDAGLGSFHEKIQLPSGLIDGSGHQLWSAAAFLNVCIRAGIIFDSDKAFN</sequence>
<dbReference type="RefSeq" id="WP_163961511.1">
    <property type="nucleotide sequence ID" value="NZ_JAAGNX010000001.1"/>
</dbReference>
<evidence type="ECO:0000256" key="2">
    <source>
        <dbReference type="ARBA" id="ARBA00022801"/>
    </source>
</evidence>
<evidence type="ECO:0000313" key="7">
    <source>
        <dbReference type="Proteomes" id="UP000478417"/>
    </source>
</evidence>
<dbReference type="SUPFAM" id="SSF48208">
    <property type="entry name" value="Six-hairpin glycosidases"/>
    <property type="match status" value="1"/>
</dbReference>
<feature type="domain" description="Sulfatase N-terminal" evidence="5">
    <location>
        <begin position="30"/>
        <end position="365"/>
    </location>
</feature>
<evidence type="ECO:0000256" key="3">
    <source>
        <dbReference type="SAM" id="MobiDB-lite"/>
    </source>
</evidence>
<evidence type="ECO:0000313" key="6">
    <source>
        <dbReference type="EMBL" id="NDV60992.1"/>
    </source>
</evidence>
<dbReference type="InterPro" id="IPR050738">
    <property type="entry name" value="Sulfatase"/>
</dbReference>
<name>A0A6B2LXZ6_9BACT</name>
<dbReference type="EMBL" id="JAAGNX010000001">
    <property type="protein sequence ID" value="NDV60992.1"/>
    <property type="molecule type" value="Genomic_DNA"/>
</dbReference>
<dbReference type="AlphaFoldDB" id="A0A6B2LXZ6"/>
<comment type="caution">
    <text evidence="6">The sequence shown here is derived from an EMBL/GenBank/DDBJ whole genome shotgun (WGS) entry which is preliminary data.</text>
</comment>
<protein>
    <submittedName>
        <fullName evidence="6">Sulfatase-like hydrolase/transferase</fullName>
    </submittedName>
</protein>
<dbReference type="CDD" id="cd16145">
    <property type="entry name" value="ARS_like"/>
    <property type="match status" value="1"/>
</dbReference>
<dbReference type="SUPFAM" id="SSF53649">
    <property type="entry name" value="Alkaline phosphatase-like"/>
    <property type="match status" value="1"/>
</dbReference>
<keyword evidence="4" id="KW-0732">Signal</keyword>
<organism evidence="6 7">
    <name type="scientific">Oceanipulchritudo coccoides</name>
    <dbReference type="NCBI Taxonomy" id="2706888"/>
    <lineage>
        <taxon>Bacteria</taxon>
        <taxon>Pseudomonadati</taxon>
        <taxon>Verrucomicrobiota</taxon>
        <taxon>Opitutia</taxon>
        <taxon>Puniceicoccales</taxon>
        <taxon>Oceanipulchritudinaceae</taxon>
        <taxon>Oceanipulchritudo</taxon>
    </lineage>
</organism>
<comment type="similarity">
    <text evidence="1">Belongs to the sulfatase family.</text>
</comment>
<gene>
    <name evidence="6" type="ORF">G0Q06_00860</name>
</gene>
<proteinExistence type="inferred from homology"/>
<feature type="region of interest" description="Disordered" evidence="3">
    <location>
        <begin position="87"/>
        <end position="106"/>
    </location>
</feature>
<dbReference type="Pfam" id="PF00884">
    <property type="entry name" value="Sulfatase"/>
    <property type="match status" value="1"/>
</dbReference>
<reference evidence="6 7" key="1">
    <citation type="submission" date="2020-02" db="EMBL/GenBank/DDBJ databases">
        <title>Albibacoteraceae fam. nov., the first described family within the subdivision 4 Verrucomicrobia.</title>
        <authorList>
            <person name="Xi F."/>
        </authorList>
    </citation>
    <scope>NUCLEOTIDE SEQUENCE [LARGE SCALE GENOMIC DNA]</scope>
    <source>
        <strain evidence="6 7">CK1056</strain>
    </source>
</reference>
<dbReference type="Proteomes" id="UP000478417">
    <property type="component" value="Unassembled WGS sequence"/>
</dbReference>
<dbReference type="GO" id="GO:0004065">
    <property type="term" value="F:arylsulfatase activity"/>
    <property type="evidence" value="ECO:0007669"/>
    <property type="project" value="TreeGrafter"/>
</dbReference>
<dbReference type="PANTHER" id="PTHR42693">
    <property type="entry name" value="ARYLSULFATASE FAMILY MEMBER"/>
    <property type="match status" value="1"/>
</dbReference>
<keyword evidence="7" id="KW-1185">Reference proteome</keyword>
<feature type="signal peptide" evidence="4">
    <location>
        <begin position="1"/>
        <end position="22"/>
    </location>
</feature>
<evidence type="ECO:0000256" key="4">
    <source>
        <dbReference type="SAM" id="SignalP"/>
    </source>
</evidence>
<dbReference type="PANTHER" id="PTHR42693:SF53">
    <property type="entry name" value="ENDO-4-O-SULFATASE"/>
    <property type="match status" value="1"/>
</dbReference>
<dbReference type="GO" id="GO:0005975">
    <property type="term" value="P:carbohydrate metabolic process"/>
    <property type="evidence" value="ECO:0007669"/>
    <property type="project" value="InterPro"/>
</dbReference>
<dbReference type="InterPro" id="IPR000917">
    <property type="entry name" value="Sulfatase_N"/>
</dbReference>
<dbReference type="InterPro" id="IPR012341">
    <property type="entry name" value="6hp_glycosidase-like_sf"/>
</dbReference>
<dbReference type="Gene3D" id="3.40.720.10">
    <property type="entry name" value="Alkaline Phosphatase, subunit A"/>
    <property type="match status" value="1"/>
</dbReference>
<accession>A0A6B2LXZ6</accession>